<reference evidence="2" key="1">
    <citation type="journal article" date="2022" name="Mol. Ecol. Resour.">
        <title>The genomes of chicory, endive, great burdock and yacon provide insights into Asteraceae palaeo-polyploidization history and plant inulin production.</title>
        <authorList>
            <person name="Fan W."/>
            <person name="Wang S."/>
            <person name="Wang H."/>
            <person name="Wang A."/>
            <person name="Jiang F."/>
            <person name="Liu H."/>
            <person name="Zhao H."/>
            <person name="Xu D."/>
            <person name="Zhang Y."/>
        </authorList>
    </citation>
    <scope>NUCLEOTIDE SEQUENCE [LARGE SCALE GENOMIC DNA]</scope>
    <source>
        <strain evidence="2">cv. Yunnan</strain>
    </source>
</reference>
<accession>A0ACB9ILR0</accession>
<reference evidence="1 2" key="2">
    <citation type="journal article" date="2022" name="Mol. Ecol. Resour.">
        <title>The genomes of chicory, endive, great burdock and yacon provide insights into Asteraceae paleo-polyploidization history and plant inulin production.</title>
        <authorList>
            <person name="Fan W."/>
            <person name="Wang S."/>
            <person name="Wang H."/>
            <person name="Wang A."/>
            <person name="Jiang F."/>
            <person name="Liu H."/>
            <person name="Zhao H."/>
            <person name="Xu D."/>
            <person name="Zhang Y."/>
        </authorList>
    </citation>
    <scope>NUCLEOTIDE SEQUENCE [LARGE SCALE GENOMIC DNA]</scope>
    <source>
        <strain evidence="2">cv. Yunnan</strain>
        <tissue evidence="1">Leaves</tissue>
    </source>
</reference>
<comment type="caution">
    <text evidence="1">The sequence shown here is derived from an EMBL/GenBank/DDBJ whole genome shotgun (WGS) entry which is preliminary data.</text>
</comment>
<keyword evidence="2" id="KW-1185">Reference proteome</keyword>
<name>A0ACB9ILR0_9ASTR</name>
<protein>
    <submittedName>
        <fullName evidence="1">Uncharacterized protein</fullName>
    </submittedName>
</protein>
<evidence type="ECO:0000313" key="2">
    <source>
        <dbReference type="Proteomes" id="UP001056120"/>
    </source>
</evidence>
<dbReference type="EMBL" id="CM042025">
    <property type="protein sequence ID" value="KAI3808473.1"/>
    <property type="molecule type" value="Genomic_DNA"/>
</dbReference>
<organism evidence="1 2">
    <name type="scientific">Smallanthus sonchifolius</name>
    <dbReference type="NCBI Taxonomy" id="185202"/>
    <lineage>
        <taxon>Eukaryota</taxon>
        <taxon>Viridiplantae</taxon>
        <taxon>Streptophyta</taxon>
        <taxon>Embryophyta</taxon>
        <taxon>Tracheophyta</taxon>
        <taxon>Spermatophyta</taxon>
        <taxon>Magnoliopsida</taxon>
        <taxon>eudicotyledons</taxon>
        <taxon>Gunneridae</taxon>
        <taxon>Pentapetalae</taxon>
        <taxon>asterids</taxon>
        <taxon>campanulids</taxon>
        <taxon>Asterales</taxon>
        <taxon>Asteraceae</taxon>
        <taxon>Asteroideae</taxon>
        <taxon>Heliantheae alliance</taxon>
        <taxon>Millerieae</taxon>
        <taxon>Smallanthus</taxon>
    </lineage>
</organism>
<sequence length="332" mass="36568">MDNDSNNLSANLFLSPIASHTDQFEFDFASRELFNPTSFSSSIFATNLVSQSQLSFSSLSDCSFDDDALSAKSIATENRMSEASFIVEYQQLYNSYTMCLASLQDSVKEVDALRQEKEALRLANTDLVRRLNVFSNATRKNCPVSSVRSSPSPITPSSSLIGDFSRLGIGAAASVELVPSVSPNSVIERNQFMRINGERVSMPKSISVRSQGYLKSISSSRQQTASASSGQLQRVQVPGEKKTGGLEFEVYNQGMSKTEVCNKWQETGSCPFGGNCQFAHGISELRPVIRHPRYKTEVCRMVLAGCICPYGHRCHFCHSLTDEEMVVAVNPR</sequence>
<gene>
    <name evidence="1" type="ORF">L1987_24424</name>
</gene>
<evidence type="ECO:0000313" key="1">
    <source>
        <dbReference type="EMBL" id="KAI3808473.1"/>
    </source>
</evidence>
<dbReference type="Proteomes" id="UP001056120">
    <property type="component" value="Linkage Group LG08"/>
</dbReference>
<proteinExistence type="predicted"/>